<gene>
    <name evidence="2" type="ORF">EVOR1521_LOCUS26098</name>
</gene>
<evidence type="ECO:0000313" key="2">
    <source>
        <dbReference type="EMBL" id="CAJ1403424.1"/>
    </source>
</evidence>
<reference evidence="2" key="1">
    <citation type="submission" date="2023-08" db="EMBL/GenBank/DDBJ databases">
        <authorList>
            <person name="Chen Y."/>
            <person name="Shah S."/>
            <person name="Dougan E. K."/>
            <person name="Thang M."/>
            <person name="Chan C."/>
        </authorList>
    </citation>
    <scope>NUCLEOTIDE SEQUENCE</scope>
</reference>
<name>A0AA36JD28_9DINO</name>
<dbReference type="InterPro" id="IPR011993">
    <property type="entry name" value="PH-like_dom_sf"/>
</dbReference>
<protein>
    <submittedName>
        <fullName evidence="2">Uncharacterized protein</fullName>
    </submittedName>
</protein>
<dbReference type="EMBL" id="CAUJNA010003495">
    <property type="protein sequence ID" value="CAJ1403424.1"/>
    <property type="molecule type" value="Genomic_DNA"/>
</dbReference>
<sequence>MADQLRQAKQVVRDFVVEMRAGRRMMVLTPTGQLKATTASLNQDLSVFRLVRANLVRRIPLKDIGGIFCGTEPEVLTTPLDDLCATLLVKPSNEMVTFRLEHINARDTLVMCLMLFAQSQGAEMDAVGEEVEEEGDEEEASEAQDVGFASAAGSRP</sequence>
<comment type="caution">
    <text evidence="2">The sequence shown here is derived from an EMBL/GenBank/DDBJ whole genome shotgun (WGS) entry which is preliminary data.</text>
</comment>
<dbReference type="Gene3D" id="2.30.29.30">
    <property type="entry name" value="Pleckstrin-homology domain (PH domain)/Phosphotyrosine-binding domain (PTB)"/>
    <property type="match status" value="1"/>
</dbReference>
<feature type="compositionally biased region" description="Acidic residues" evidence="1">
    <location>
        <begin position="126"/>
        <end position="142"/>
    </location>
</feature>
<dbReference type="Proteomes" id="UP001178507">
    <property type="component" value="Unassembled WGS sequence"/>
</dbReference>
<organism evidence="2 3">
    <name type="scientific">Effrenium voratum</name>
    <dbReference type="NCBI Taxonomy" id="2562239"/>
    <lineage>
        <taxon>Eukaryota</taxon>
        <taxon>Sar</taxon>
        <taxon>Alveolata</taxon>
        <taxon>Dinophyceae</taxon>
        <taxon>Suessiales</taxon>
        <taxon>Symbiodiniaceae</taxon>
        <taxon>Effrenium</taxon>
    </lineage>
</organism>
<evidence type="ECO:0000313" key="3">
    <source>
        <dbReference type="Proteomes" id="UP001178507"/>
    </source>
</evidence>
<feature type="region of interest" description="Disordered" evidence="1">
    <location>
        <begin position="124"/>
        <end position="156"/>
    </location>
</feature>
<proteinExistence type="predicted"/>
<evidence type="ECO:0000256" key="1">
    <source>
        <dbReference type="SAM" id="MobiDB-lite"/>
    </source>
</evidence>
<dbReference type="AlphaFoldDB" id="A0AA36JD28"/>
<keyword evidence="3" id="KW-1185">Reference proteome</keyword>
<accession>A0AA36JD28</accession>